<dbReference type="SUPFAM" id="SSF81383">
    <property type="entry name" value="F-box domain"/>
    <property type="match status" value="1"/>
</dbReference>
<reference evidence="2" key="1">
    <citation type="submission" date="2017-03" db="EMBL/GenBank/DDBJ databases">
        <title>Genomes of endolithic fungi from Antarctica.</title>
        <authorList>
            <person name="Coleine C."/>
            <person name="Masonjones S."/>
            <person name="Stajich J.E."/>
        </authorList>
    </citation>
    <scope>NUCLEOTIDE SEQUENCE [LARGE SCALE GENOMIC DNA]</scope>
    <source>
        <strain evidence="2">CCFEE 5527</strain>
    </source>
</reference>
<dbReference type="Proteomes" id="UP000192596">
    <property type="component" value="Unassembled WGS sequence"/>
</dbReference>
<evidence type="ECO:0000313" key="2">
    <source>
        <dbReference type="Proteomes" id="UP000192596"/>
    </source>
</evidence>
<dbReference type="InParanoid" id="A0A1V8SC82"/>
<dbReference type="OrthoDB" id="3800738at2759"/>
<organism evidence="1 2">
    <name type="scientific">Cryoendolithus antarcticus</name>
    <dbReference type="NCBI Taxonomy" id="1507870"/>
    <lineage>
        <taxon>Eukaryota</taxon>
        <taxon>Fungi</taxon>
        <taxon>Dikarya</taxon>
        <taxon>Ascomycota</taxon>
        <taxon>Pezizomycotina</taxon>
        <taxon>Dothideomycetes</taxon>
        <taxon>Dothideomycetidae</taxon>
        <taxon>Cladosporiales</taxon>
        <taxon>Cladosporiaceae</taxon>
        <taxon>Cryoendolithus</taxon>
    </lineage>
</organism>
<name>A0A1V8SC82_9PEZI</name>
<evidence type="ECO:0000313" key="1">
    <source>
        <dbReference type="EMBL" id="OQN96756.1"/>
    </source>
</evidence>
<dbReference type="STRING" id="1507870.A0A1V8SC82"/>
<keyword evidence="2" id="KW-1185">Reference proteome</keyword>
<proteinExistence type="predicted"/>
<dbReference type="InterPro" id="IPR036047">
    <property type="entry name" value="F-box-like_dom_sf"/>
</dbReference>
<sequence length="187" mass="21263">MAAAITLNIAELLEQILLDVDTRTVLLSQRVNKSFQAIVRGSEKLQVKLCFRQSDIPSINTLKGSDSYNTLILNFTEANPSPRWALRRHAQDLPSESSALDMYPYSMAGELYWGNLVSLKCREGDRPQKWFPQDGDETLHQSLRGLAWTRKSRKELTWTGKGIRKNKAVRVGRQDILSMSGGSRRRE</sequence>
<comment type="caution">
    <text evidence="1">The sequence shown here is derived from an EMBL/GenBank/DDBJ whole genome shotgun (WGS) entry which is preliminary data.</text>
</comment>
<evidence type="ECO:0008006" key="3">
    <source>
        <dbReference type="Google" id="ProtNLM"/>
    </source>
</evidence>
<protein>
    <recommendedName>
        <fullName evidence="3">F-box domain-containing protein</fullName>
    </recommendedName>
</protein>
<dbReference type="EMBL" id="NAJO01000062">
    <property type="protein sequence ID" value="OQN96756.1"/>
    <property type="molecule type" value="Genomic_DNA"/>
</dbReference>
<gene>
    <name evidence="1" type="ORF">B0A48_17180</name>
</gene>
<accession>A0A1V8SC82</accession>
<dbReference type="AlphaFoldDB" id="A0A1V8SC82"/>